<dbReference type="EMBL" id="RBOC01000025">
    <property type="protein sequence ID" value="RMM14571.1"/>
    <property type="molecule type" value="Genomic_DNA"/>
</dbReference>
<proteinExistence type="predicted"/>
<name>A0A0P9L016_9PSED</name>
<evidence type="ECO:0000313" key="1">
    <source>
        <dbReference type="EMBL" id="RMM14571.1"/>
    </source>
</evidence>
<gene>
    <name evidence="1" type="ORF">ALQ84_00594</name>
</gene>
<evidence type="ECO:0008006" key="3">
    <source>
        <dbReference type="Google" id="ProtNLM"/>
    </source>
</evidence>
<comment type="caution">
    <text evidence="1">The sequence shown here is derived from an EMBL/GenBank/DDBJ whole genome shotgun (WGS) entry which is preliminary data.</text>
</comment>
<organism evidence="1 2">
    <name type="scientific">Pseudomonas caricapapayae</name>
    <dbReference type="NCBI Taxonomy" id="46678"/>
    <lineage>
        <taxon>Bacteria</taxon>
        <taxon>Pseudomonadati</taxon>
        <taxon>Pseudomonadota</taxon>
        <taxon>Gammaproteobacteria</taxon>
        <taxon>Pseudomonadales</taxon>
        <taxon>Pseudomonadaceae</taxon>
        <taxon>Pseudomonas</taxon>
    </lineage>
</organism>
<dbReference type="AlphaFoldDB" id="A0A0P9L016"/>
<evidence type="ECO:0000313" key="2">
    <source>
        <dbReference type="Proteomes" id="UP000278587"/>
    </source>
</evidence>
<accession>A0A0P9L016</accession>
<sequence length="106" mass="11485">MKKSHGPAFRATQLDLALCPACRGRAVIKGVFHDLACVQCNASGWVAAETGEALPLEVLVTQLSIRLQAANRRIEQFKRPVQIPALAAHYEQNNRRGAGGTNYTGD</sequence>
<protein>
    <recommendedName>
        <fullName evidence="3">Prophage PssSM-03</fullName>
    </recommendedName>
</protein>
<dbReference type="RefSeq" id="WP_055007894.1">
    <property type="nucleotide sequence ID" value="NZ_LJPW01000018.1"/>
</dbReference>
<dbReference type="Proteomes" id="UP000278587">
    <property type="component" value="Unassembled WGS sequence"/>
</dbReference>
<dbReference type="OrthoDB" id="7031870at2"/>
<reference evidence="1 2" key="1">
    <citation type="submission" date="2018-08" db="EMBL/GenBank/DDBJ databases">
        <title>Recombination of ecologically and evolutionarily significant loci maintains genetic cohesion in the Pseudomonas syringae species complex.</title>
        <authorList>
            <person name="Dillon M."/>
            <person name="Thakur S."/>
            <person name="Almeida R.N.D."/>
            <person name="Weir B.S."/>
            <person name="Guttman D.S."/>
        </authorList>
    </citation>
    <scope>NUCLEOTIDE SEQUENCE [LARGE SCALE GENOMIC DNA]</scope>
    <source>
        <strain evidence="1 2">ICMP 4086</strain>
    </source>
</reference>